<protein>
    <submittedName>
        <fullName evidence="1">DUF3788 domain-containing protein</fullName>
    </submittedName>
</protein>
<dbReference type="AlphaFoldDB" id="A0A926DYT1"/>
<evidence type="ECO:0000313" key="1">
    <source>
        <dbReference type="EMBL" id="MBC8545939.1"/>
    </source>
</evidence>
<keyword evidence="2" id="KW-1185">Reference proteome</keyword>
<dbReference type="InterPro" id="IPR024265">
    <property type="entry name" value="DUF3788"/>
</dbReference>
<evidence type="ECO:0000313" key="2">
    <source>
        <dbReference type="Proteomes" id="UP000653127"/>
    </source>
</evidence>
<name>A0A926DYT1_9FIRM</name>
<dbReference type="RefSeq" id="WP_249282087.1">
    <property type="nucleotide sequence ID" value="NZ_JACRST010000002.1"/>
</dbReference>
<gene>
    <name evidence="1" type="ORF">H8711_03160</name>
</gene>
<accession>A0A926DYT1</accession>
<sequence>MNWNETYPITNQPTMEQIAEAVGNPLWTRLCGEIERSYGVSPRVEYSRCSMAPGWNVKYKKGGRAVCTLYPNCGGFRCMVVVSDREQNEAEFLLLDADPYTRELYRNTPSGMGGRWLMIDVASEAILRDTLRLIGLRMPAKSKN</sequence>
<dbReference type="EMBL" id="JACRST010000002">
    <property type="protein sequence ID" value="MBC8545939.1"/>
    <property type="molecule type" value="Genomic_DNA"/>
</dbReference>
<reference evidence="1" key="1">
    <citation type="submission" date="2020-08" db="EMBL/GenBank/DDBJ databases">
        <title>Genome public.</title>
        <authorList>
            <person name="Liu C."/>
            <person name="Sun Q."/>
        </authorList>
    </citation>
    <scope>NUCLEOTIDE SEQUENCE</scope>
    <source>
        <strain evidence="1">NSJ-31</strain>
    </source>
</reference>
<organism evidence="1 2">
    <name type="scientific">Ligaoa zhengdingensis</name>
    <dbReference type="NCBI Taxonomy" id="2763658"/>
    <lineage>
        <taxon>Bacteria</taxon>
        <taxon>Bacillati</taxon>
        <taxon>Bacillota</taxon>
        <taxon>Clostridia</taxon>
        <taxon>Eubacteriales</taxon>
        <taxon>Oscillospiraceae</taxon>
        <taxon>Ligaoa</taxon>
    </lineage>
</organism>
<dbReference type="Pfam" id="PF12663">
    <property type="entry name" value="DUF3788"/>
    <property type="match status" value="1"/>
</dbReference>
<proteinExistence type="predicted"/>
<dbReference type="Proteomes" id="UP000653127">
    <property type="component" value="Unassembled WGS sequence"/>
</dbReference>
<comment type="caution">
    <text evidence="1">The sequence shown here is derived from an EMBL/GenBank/DDBJ whole genome shotgun (WGS) entry which is preliminary data.</text>
</comment>